<keyword evidence="1" id="KW-0489">Methyltransferase</keyword>
<evidence type="ECO:0000313" key="2">
    <source>
        <dbReference type="Proteomes" id="UP000632222"/>
    </source>
</evidence>
<dbReference type="EMBL" id="BMOD01000008">
    <property type="protein sequence ID" value="GGJ37592.1"/>
    <property type="molecule type" value="Genomic_DNA"/>
</dbReference>
<comment type="caution">
    <text evidence="1">The sequence shown here is derived from an EMBL/GenBank/DDBJ whole genome shotgun (WGS) entry which is preliminary data.</text>
</comment>
<name>A0ABQ2CZX1_9DEIO</name>
<dbReference type="Proteomes" id="UP000632222">
    <property type="component" value="Unassembled WGS sequence"/>
</dbReference>
<accession>A0ABQ2CZX1</accession>
<sequence length="222" mass="25409">MNLKTLESRLQTVLEWVPYGIHADIGADHAYLLGNLLDQNRIAKGIAIEKNREPFELALRNLQKFQDRAEARLGDGLTPLKAGEVDSISICGMGAGLMVKILQAHAEKVPDQVIVQPNDSAEPLRRWAMQNMFHVKQETLTVGFWHYPVLHFQRAPGEDPVYQGLNLEVALRFGPWLLRRKDPFLLDYVQKQKKRLQNLANVSNPRVQQDLERVEMALRMLQ</sequence>
<keyword evidence="1" id="KW-0808">Transferase</keyword>
<protein>
    <submittedName>
        <fullName evidence="1">SAM-dependent methyltransferase</fullName>
    </submittedName>
</protein>
<organism evidence="1 2">
    <name type="scientific">Deinococcus roseus</name>
    <dbReference type="NCBI Taxonomy" id="392414"/>
    <lineage>
        <taxon>Bacteria</taxon>
        <taxon>Thermotogati</taxon>
        <taxon>Deinococcota</taxon>
        <taxon>Deinococci</taxon>
        <taxon>Deinococcales</taxon>
        <taxon>Deinococcaceae</taxon>
        <taxon>Deinococcus</taxon>
    </lineage>
</organism>
<dbReference type="PANTHER" id="PTHR38451">
    <property type="entry name" value="TRNA (ADENINE(22)-N(1))-METHYLTRANSFERASE"/>
    <property type="match status" value="1"/>
</dbReference>
<dbReference type="Pfam" id="PF04816">
    <property type="entry name" value="TrmK"/>
    <property type="match status" value="1"/>
</dbReference>
<dbReference type="PIRSF" id="PIRSF018637">
    <property type="entry name" value="TrmK"/>
    <property type="match status" value="1"/>
</dbReference>
<dbReference type="GO" id="GO:0032259">
    <property type="term" value="P:methylation"/>
    <property type="evidence" value="ECO:0007669"/>
    <property type="project" value="UniProtKB-KW"/>
</dbReference>
<dbReference type="Gene3D" id="3.40.50.150">
    <property type="entry name" value="Vaccinia Virus protein VP39"/>
    <property type="match status" value="1"/>
</dbReference>
<dbReference type="RefSeq" id="WP_189002992.1">
    <property type="nucleotide sequence ID" value="NZ_BMOD01000008.1"/>
</dbReference>
<dbReference type="InterPro" id="IPR029063">
    <property type="entry name" value="SAM-dependent_MTases_sf"/>
</dbReference>
<dbReference type="PANTHER" id="PTHR38451:SF1">
    <property type="entry name" value="TRNA (ADENINE(22)-N(1))-METHYLTRANSFERASE"/>
    <property type="match status" value="1"/>
</dbReference>
<keyword evidence="2" id="KW-1185">Reference proteome</keyword>
<dbReference type="GO" id="GO:0008168">
    <property type="term" value="F:methyltransferase activity"/>
    <property type="evidence" value="ECO:0007669"/>
    <property type="project" value="UniProtKB-KW"/>
</dbReference>
<dbReference type="InterPro" id="IPR006901">
    <property type="entry name" value="TrmK"/>
</dbReference>
<proteinExistence type="predicted"/>
<evidence type="ECO:0000313" key="1">
    <source>
        <dbReference type="EMBL" id="GGJ37592.1"/>
    </source>
</evidence>
<reference evidence="2" key="1">
    <citation type="journal article" date="2019" name="Int. J. Syst. Evol. Microbiol.">
        <title>The Global Catalogue of Microorganisms (GCM) 10K type strain sequencing project: providing services to taxonomists for standard genome sequencing and annotation.</title>
        <authorList>
            <consortium name="The Broad Institute Genomics Platform"/>
            <consortium name="The Broad Institute Genome Sequencing Center for Infectious Disease"/>
            <person name="Wu L."/>
            <person name="Ma J."/>
        </authorList>
    </citation>
    <scope>NUCLEOTIDE SEQUENCE [LARGE SCALE GENOMIC DNA]</scope>
    <source>
        <strain evidence="2">JCM 14370</strain>
    </source>
</reference>
<gene>
    <name evidence="1" type="ORF">GCM10008938_24670</name>
</gene>
<dbReference type="SUPFAM" id="SSF53335">
    <property type="entry name" value="S-adenosyl-L-methionine-dependent methyltransferases"/>
    <property type="match status" value="1"/>
</dbReference>